<dbReference type="EMBL" id="MKHE01000024">
    <property type="protein sequence ID" value="OWK02758.1"/>
    <property type="molecule type" value="Genomic_DNA"/>
</dbReference>
<sequence>MQLGEQLLVSSVNLPGAHFYPLEGARGGGGGSAGHLPGAAPSPQRLDLDKAPKKFSGSLSCEAGSGEPAAAGAGAPAAMLSDADAGDAFASAAAPLCTGLCALNESCHRLELREKSFPCDRVRFGKQSPDLSAGKRAREATKSVYNYLLTANIQASYPQRNAPHTFCIDK</sequence>
<protein>
    <submittedName>
        <fullName evidence="2">EOMES</fullName>
    </submittedName>
</protein>
<evidence type="ECO:0000313" key="3">
    <source>
        <dbReference type="Proteomes" id="UP000242450"/>
    </source>
</evidence>
<name>A0A212C9U0_CEREH</name>
<feature type="compositionally biased region" description="Low complexity" evidence="1">
    <location>
        <begin position="34"/>
        <end position="43"/>
    </location>
</feature>
<organism evidence="2 3">
    <name type="scientific">Cervus elaphus hippelaphus</name>
    <name type="common">European red deer</name>
    <dbReference type="NCBI Taxonomy" id="46360"/>
    <lineage>
        <taxon>Eukaryota</taxon>
        <taxon>Metazoa</taxon>
        <taxon>Chordata</taxon>
        <taxon>Craniata</taxon>
        <taxon>Vertebrata</taxon>
        <taxon>Euteleostomi</taxon>
        <taxon>Mammalia</taxon>
        <taxon>Eutheria</taxon>
        <taxon>Laurasiatheria</taxon>
        <taxon>Artiodactyla</taxon>
        <taxon>Ruminantia</taxon>
        <taxon>Pecora</taxon>
        <taxon>Cervidae</taxon>
        <taxon>Cervinae</taxon>
        <taxon>Cervus</taxon>
    </lineage>
</organism>
<evidence type="ECO:0000313" key="2">
    <source>
        <dbReference type="EMBL" id="OWK02758.1"/>
    </source>
</evidence>
<feature type="region of interest" description="Disordered" evidence="1">
    <location>
        <begin position="30"/>
        <end position="51"/>
    </location>
</feature>
<dbReference type="Proteomes" id="UP000242450">
    <property type="component" value="Chromosome 24"/>
</dbReference>
<gene>
    <name evidence="2" type="ORF">Celaphus_00010193</name>
</gene>
<accession>A0A212C9U0</accession>
<keyword evidence="3" id="KW-1185">Reference proteome</keyword>
<evidence type="ECO:0000256" key="1">
    <source>
        <dbReference type="SAM" id="MobiDB-lite"/>
    </source>
</evidence>
<comment type="caution">
    <text evidence="2">The sequence shown here is derived from an EMBL/GenBank/DDBJ whole genome shotgun (WGS) entry which is preliminary data.</text>
</comment>
<proteinExistence type="predicted"/>
<reference evidence="2 3" key="1">
    <citation type="journal article" date="2018" name="Mol. Genet. Genomics">
        <title>The red deer Cervus elaphus genome CerEla1.0: sequencing, annotating, genes, and chromosomes.</title>
        <authorList>
            <person name="Bana N.A."/>
            <person name="Nyiri A."/>
            <person name="Nagy J."/>
            <person name="Frank K."/>
            <person name="Nagy T."/>
            <person name="Steger V."/>
            <person name="Schiller M."/>
            <person name="Lakatos P."/>
            <person name="Sugar L."/>
            <person name="Horn P."/>
            <person name="Barta E."/>
            <person name="Orosz L."/>
        </authorList>
    </citation>
    <scope>NUCLEOTIDE SEQUENCE [LARGE SCALE GENOMIC DNA]</scope>
    <source>
        <strain evidence="2">Hungarian</strain>
    </source>
</reference>
<dbReference type="OrthoDB" id="10605613at2759"/>
<dbReference type="AlphaFoldDB" id="A0A212C9U0"/>